<feature type="region of interest" description="Disordered" evidence="2">
    <location>
        <begin position="380"/>
        <end position="399"/>
    </location>
</feature>
<evidence type="ECO:0000256" key="1">
    <source>
        <dbReference type="SAM" id="Coils"/>
    </source>
</evidence>
<dbReference type="GO" id="GO:0017056">
    <property type="term" value="F:structural constituent of nuclear pore"/>
    <property type="evidence" value="ECO:0007669"/>
    <property type="project" value="TreeGrafter"/>
</dbReference>
<feature type="region of interest" description="Disordered" evidence="2">
    <location>
        <begin position="826"/>
        <end position="845"/>
    </location>
</feature>
<feature type="compositionally biased region" description="Basic and acidic residues" evidence="2">
    <location>
        <begin position="745"/>
        <end position="755"/>
    </location>
</feature>
<keyword evidence="3" id="KW-1185">Reference proteome</keyword>
<dbReference type="WBParaSite" id="maker-unitig_26096-snap-gene-0.2-mRNA-1">
    <property type="protein sequence ID" value="maker-unitig_26096-snap-gene-0.2-mRNA-1"/>
    <property type="gene ID" value="maker-unitig_26096-snap-gene-0.2"/>
</dbReference>
<feature type="compositionally biased region" description="Basic residues" evidence="2">
    <location>
        <begin position="794"/>
        <end position="810"/>
    </location>
</feature>
<dbReference type="PANTHER" id="PTHR18898:SF2">
    <property type="entry name" value="NUCLEOPROTEIN TPR"/>
    <property type="match status" value="1"/>
</dbReference>
<feature type="compositionally biased region" description="Basic and acidic residues" evidence="2">
    <location>
        <begin position="30"/>
        <end position="42"/>
    </location>
</feature>
<name>A0A1I8F9T9_9PLAT</name>
<dbReference type="GO" id="GO:0005643">
    <property type="term" value="C:nuclear pore"/>
    <property type="evidence" value="ECO:0007669"/>
    <property type="project" value="TreeGrafter"/>
</dbReference>
<feature type="region of interest" description="Disordered" evidence="2">
    <location>
        <begin position="781"/>
        <end position="816"/>
    </location>
</feature>
<dbReference type="Proteomes" id="UP000095280">
    <property type="component" value="Unplaced"/>
</dbReference>
<dbReference type="AlphaFoldDB" id="A0A1I8F9T9"/>
<protein>
    <submittedName>
        <fullName evidence="4">Centrosomal protein of 162 kDa</fullName>
    </submittedName>
</protein>
<evidence type="ECO:0000256" key="2">
    <source>
        <dbReference type="SAM" id="MobiDB-lite"/>
    </source>
</evidence>
<feature type="compositionally biased region" description="Low complexity" evidence="2">
    <location>
        <begin position="554"/>
        <end position="567"/>
    </location>
</feature>
<dbReference type="GO" id="GO:0006406">
    <property type="term" value="P:mRNA export from nucleus"/>
    <property type="evidence" value="ECO:0007669"/>
    <property type="project" value="TreeGrafter"/>
</dbReference>
<keyword evidence="1" id="KW-0175">Coiled coil</keyword>
<feature type="region of interest" description="Disordered" evidence="2">
    <location>
        <begin position="324"/>
        <end position="359"/>
    </location>
</feature>
<feature type="region of interest" description="Disordered" evidence="2">
    <location>
        <begin position="530"/>
        <end position="626"/>
    </location>
</feature>
<reference evidence="4" key="1">
    <citation type="submission" date="2016-11" db="UniProtKB">
        <authorList>
            <consortium name="WormBaseParasite"/>
        </authorList>
    </citation>
    <scope>IDENTIFICATION</scope>
</reference>
<feature type="region of interest" description="Disordered" evidence="2">
    <location>
        <begin position="190"/>
        <end position="216"/>
    </location>
</feature>
<feature type="coiled-coil region" evidence="1">
    <location>
        <begin position="427"/>
        <end position="503"/>
    </location>
</feature>
<feature type="compositionally biased region" description="Basic residues" evidence="2">
    <location>
        <begin position="51"/>
        <end position="64"/>
    </location>
</feature>
<accession>A0A1I8F9T9</accession>
<feature type="compositionally biased region" description="Basic and acidic residues" evidence="2">
    <location>
        <begin position="1"/>
        <end position="11"/>
    </location>
</feature>
<sequence length="845" mass="94120">MRGADCRDCPKRPAASPSWRPLSISAMRAQLDEARSEVDRLRAGIGAYPRPRSRRPGASGRRHQSNAEARQNSHSDLRRARGGSRPAVSGPARGRQANLAVAHILEEVQAKVPVIRRRAGRMSAECACRAWQLAKRLDESNVRLETDERGAGKEGAFFERENARLKARAGDWARQRAFLPRLNPVEAVRLPSRAAQRRRPLSRRAGKKPADSQQQAALDLSALSEQPQSTQEVITSSAADIRRHSPAAAAQHQPGGGIRELAARLEVLERERSDASELRVKLESATSELQLARSAEKQHRDLLKVASQQRDMYKLLLESARNSSADPAAAAASVPMETDQQQQQQQPQTTAASTTLATSGVASERPVICHAELSKLRTELSQSRSAARHGVKQRPCPITGGSARVGASLLSKLETARSVAPSLAKPLRRYRREIDILREMNEKYTGMLAKHEQEAVRLQSQLIERGQSVTRLEAQLELAKQQAKALRASESRLTVECEQLRQDRLRQGLLMTSLQAVQVNLENAIKKSARLPRLESRPQPNGHLSRTPPRRGESALAAERSAAEAALPAPPVSLRSPLNAWRPPSAAPKAAEERGSRSGRFSAVEQSEAADKAESSQPEDNDQEKSSAIAAYKEELAELRERLKAMERDCELLRGQAENYRAMAEGAEARLTQQAEEHARRWRVRGQASERQESIDYYRSQLDSLERERQTLVSDRFKQTEEAHAMNADLRKQLHDRQQELQAAVERRDAADRRQSRATAEAAKAAEAADKYQQELLLHARADARPCRPSGRSWPKRRRPAPRRAKRRANRARDYEKRIAALTAEAQRLRASKTEAETRLTQLAA</sequence>
<dbReference type="PANTHER" id="PTHR18898">
    <property type="entry name" value="NUCLEOPROTEIN TPR-RELATED"/>
    <property type="match status" value="1"/>
</dbReference>
<dbReference type="GO" id="GO:1901673">
    <property type="term" value="P:regulation of mitotic spindle assembly"/>
    <property type="evidence" value="ECO:0007669"/>
    <property type="project" value="TreeGrafter"/>
</dbReference>
<evidence type="ECO:0000313" key="4">
    <source>
        <dbReference type="WBParaSite" id="maker-unitig_26096-snap-gene-0.2-mRNA-1"/>
    </source>
</evidence>
<feature type="region of interest" description="Disordered" evidence="2">
    <location>
        <begin position="1"/>
        <end position="95"/>
    </location>
</feature>
<feature type="compositionally biased region" description="Low complexity" evidence="2">
    <location>
        <begin position="757"/>
        <end position="766"/>
    </location>
</feature>
<evidence type="ECO:0000313" key="3">
    <source>
        <dbReference type="Proteomes" id="UP000095280"/>
    </source>
</evidence>
<feature type="coiled-coil region" evidence="1">
    <location>
        <begin position="258"/>
        <end position="295"/>
    </location>
</feature>
<feature type="compositionally biased region" description="Basic residues" evidence="2">
    <location>
        <begin position="195"/>
        <end position="207"/>
    </location>
</feature>
<feature type="compositionally biased region" description="Low complexity" evidence="2">
    <location>
        <begin position="324"/>
        <end position="358"/>
    </location>
</feature>
<organism evidence="3 4">
    <name type="scientific">Macrostomum lignano</name>
    <dbReference type="NCBI Taxonomy" id="282301"/>
    <lineage>
        <taxon>Eukaryota</taxon>
        <taxon>Metazoa</taxon>
        <taxon>Spiralia</taxon>
        <taxon>Lophotrochozoa</taxon>
        <taxon>Platyhelminthes</taxon>
        <taxon>Rhabditophora</taxon>
        <taxon>Macrostomorpha</taxon>
        <taxon>Macrostomida</taxon>
        <taxon>Macrostomidae</taxon>
        <taxon>Macrostomum</taxon>
    </lineage>
</organism>
<proteinExistence type="predicted"/>
<feature type="region of interest" description="Disordered" evidence="2">
    <location>
        <begin position="745"/>
        <end position="766"/>
    </location>
</feature>